<feature type="transmembrane region" description="Helical" evidence="9">
    <location>
        <begin position="71"/>
        <end position="91"/>
    </location>
</feature>
<dbReference type="AlphaFoldDB" id="A0A1Y1HU59"/>
<keyword evidence="11" id="KW-1185">Reference proteome</keyword>
<feature type="transmembrane region" description="Helical" evidence="9">
    <location>
        <begin position="212"/>
        <end position="229"/>
    </location>
</feature>
<evidence type="ECO:0000256" key="2">
    <source>
        <dbReference type="ARBA" id="ARBA00006175"/>
    </source>
</evidence>
<dbReference type="InterPro" id="IPR023271">
    <property type="entry name" value="Aquaporin-like"/>
</dbReference>
<feature type="transmembrane region" description="Helical" evidence="9">
    <location>
        <begin position="164"/>
        <end position="184"/>
    </location>
</feature>
<dbReference type="PROSITE" id="PS00221">
    <property type="entry name" value="MIP"/>
    <property type="match status" value="1"/>
</dbReference>
<sequence>MAPSSNRILFKATAAEFLGTALFLFTTISAVTSYGAGVLAPIGVAAVFGLTIFVLEIGLGETCGGHFNPAVSLGVFINGGMGYLQFIAYWLAQVLGAITGACFARLCVGDPVYEANGRAINIVGTGHSTGRAFLAEVIATGFLVLVVLQTAGTKRNKKNRQARAWAPLAIGLVVLVDHLALVSIDGCSINPARSLGAATAGWSKTHASWNQMWIFVIAPLVGGAVAGLFKRVVIPWGDKAAGVDEEAAPASGDSKV</sequence>
<dbReference type="PRINTS" id="PR00783">
    <property type="entry name" value="MINTRINSICP"/>
</dbReference>
<evidence type="ECO:0000256" key="4">
    <source>
        <dbReference type="ARBA" id="ARBA00022475"/>
    </source>
</evidence>
<evidence type="ECO:0000313" key="11">
    <source>
        <dbReference type="Proteomes" id="UP000054558"/>
    </source>
</evidence>
<dbReference type="SUPFAM" id="SSF81338">
    <property type="entry name" value="Aquaporin-like"/>
    <property type="match status" value="1"/>
</dbReference>
<feature type="transmembrane region" description="Helical" evidence="9">
    <location>
        <begin position="132"/>
        <end position="152"/>
    </location>
</feature>
<dbReference type="InterPro" id="IPR034294">
    <property type="entry name" value="Aquaporin_transptr"/>
</dbReference>
<dbReference type="PANTHER" id="PTHR19139">
    <property type="entry name" value="AQUAPORIN TRANSPORTER"/>
    <property type="match status" value="1"/>
</dbReference>
<evidence type="ECO:0000256" key="9">
    <source>
        <dbReference type="SAM" id="Phobius"/>
    </source>
</evidence>
<evidence type="ECO:0000256" key="3">
    <source>
        <dbReference type="ARBA" id="ARBA00022448"/>
    </source>
</evidence>
<protein>
    <submittedName>
        <fullName evidence="10">Aquaporin</fullName>
    </submittedName>
</protein>
<proteinExistence type="inferred from homology"/>
<evidence type="ECO:0000256" key="8">
    <source>
        <dbReference type="RuleBase" id="RU000477"/>
    </source>
</evidence>
<dbReference type="GO" id="GO:0006833">
    <property type="term" value="P:water transport"/>
    <property type="evidence" value="ECO:0000318"/>
    <property type="project" value="GO_Central"/>
</dbReference>
<evidence type="ECO:0000256" key="1">
    <source>
        <dbReference type="ARBA" id="ARBA00004651"/>
    </source>
</evidence>
<dbReference type="EMBL" id="DF237005">
    <property type="protein sequence ID" value="GAQ80531.1"/>
    <property type="molecule type" value="Genomic_DNA"/>
</dbReference>
<evidence type="ECO:0000256" key="6">
    <source>
        <dbReference type="ARBA" id="ARBA00022989"/>
    </source>
</evidence>
<gene>
    <name evidence="10" type="ORF">KFL_000560210</name>
</gene>
<dbReference type="Pfam" id="PF00230">
    <property type="entry name" value="MIP"/>
    <property type="match status" value="1"/>
</dbReference>
<evidence type="ECO:0000256" key="7">
    <source>
        <dbReference type="ARBA" id="ARBA00023136"/>
    </source>
</evidence>
<keyword evidence="7 9" id="KW-0472">Membrane</keyword>
<dbReference type="STRING" id="105231.A0A1Y1HU59"/>
<feature type="transmembrane region" description="Helical" evidence="9">
    <location>
        <begin position="38"/>
        <end position="59"/>
    </location>
</feature>
<dbReference type="OMA" id="PAMVANH"/>
<evidence type="ECO:0000313" key="10">
    <source>
        <dbReference type="EMBL" id="GAQ80531.1"/>
    </source>
</evidence>
<feature type="transmembrane region" description="Helical" evidence="9">
    <location>
        <begin position="12"/>
        <end position="32"/>
    </location>
</feature>
<dbReference type="PANTHER" id="PTHR19139:SF199">
    <property type="entry name" value="MIP17260P"/>
    <property type="match status" value="1"/>
</dbReference>
<comment type="subcellular location">
    <subcellularLocation>
        <location evidence="1">Cell membrane</location>
        <topology evidence="1">Multi-pass membrane protein</topology>
    </subcellularLocation>
</comment>
<keyword evidence="6 9" id="KW-1133">Transmembrane helix</keyword>
<accession>A0A1Y1HU59</accession>
<dbReference type="InterPro" id="IPR022357">
    <property type="entry name" value="MIP_CS"/>
</dbReference>
<dbReference type="GO" id="GO:0015250">
    <property type="term" value="F:water channel activity"/>
    <property type="evidence" value="ECO:0000318"/>
    <property type="project" value="GO_Central"/>
</dbReference>
<dbReference type="Proteomes" id="UP000054558">
    <property type="component" value="Unassembled WGS sequence"/>
</dbReference>
<dbReference type="InterPro" id="IPR000425">
    <property type="entry name" value="MIP"/>
</dbReference>
<reference evidence="10 11" key="1">
    <citation type="journal article" date="2014" name="Nat. Commun.">
        <title>Klebsormidium flaccidum genome reveals primary factors for plant terrestrial adaptation.</title>
        <authorList>
            <person name="Hori K."/>
            <person name="Maruyama F."/>
            <person name="Fujisawa T."/>
            <person name="Togashi T."/>
            <person name="Yamamoto N."/>
            <person name="Seo M."/>
            <person name="Sato S."/>
            <person name="Yamada T."/>
            <person name="Mori H."/>
            <person name="Tajima N."/>
            <person name="Moriyama T."/>
            <person name="Ikeuchi M."/>
            <person name="Watanabe M."/>
            <person name="Wada H."/>
            <person name="Kobayashi K."/>
            <person name="Saito M."/>
            <person name="Masuda T."/>
            <person name="Sasaki-Sekimoto Y."/>
            <person name="Mashiguchi K."/>
            <person name="Awai K."/>
            <person name="Shimojima M."/>
            <person name="Masuda S."/>
            <person name="Iwai M."/>
            <person name="Nobusawa T."/>
            <person name="Narise T."/>
            <person name="Kondo S."/>
            <person name="Saito H."/>
            <person name="Sato R."/>
            <person name="Murakawa M."/>
            <person name="Ihara Y."/>
            <person name="Oshima-Yamada Y."/>
            <person name="Ohtaka K."/>
            <person name="Satoh M."/>
            <person name="Sonobe K."/>
            <person name="Ishii M."/>
            <person name="Ohtani R."/>
            <person name="Kanamori-Sato M."/>
            <person name="Honoki R."/>
            <person name="Miyazaki D."/>
            <person name="Mochizuki H."/>
            <person name="Umetsu J."/>
            <person name="Higashi K."/>
            <person name="Shibata D."/>
            <person name="Kamiya Y."/>
            <person name="Sato N."/>
            <person name="Nakamura Y."/>
            <person name="Tabata S."/>
            <person name="Ida S."/>
            <person name="Kurokawa K."/>
            <person name="Ohta H."/>
        </authorList>
    </citation>
    <scope>NUCLEOTIDE SEQUENCE [LARGE SCALE GENOMIC DNA]</scope>
    <source>
        <strain evidence="10 11">NIES-2285</strain>
    </source>
</reference>
<dbReference type="OrthoDB" id="3222at2759"/>
<evidence type="ECO:0000256" key="5">
    <source>
        <dbReference type="ARBA" id="ARBA00022692"/>
    </source>
</evidence>
<dbReference type="Gene3D" id="1.20.1080.10">
    <property type="entry name" value="Glycerol uptake facilitator protein"/>
    <property type="match status" value="1"/>
</dbReference>
<dbReference type="GO" id="GO:0005886">
    <property type="term" value="C:plasma membrane"/>
    <property type="evidence" value="ECO:0000318"/>
    <property type="project" value="GO_Central"/>
</dbReference>
<keyword evidence="4" id="KW-1003">Cell membrane</keyword>
<keyword evidence="5 8" id="KW-0812">Transmembrane</keyword>
<keyword evidence="3 8" id="KW-0813">Transport</keyword>
<organism evidence="10 11">
    <name type="scientific">Klebsormidium nitens</name>
    <name type="common">Green alga</name>
    <name type="synonym">Ulothrix nitens</name>
    <dbReference type="NCBI Taxonomy" id="105231"/>
    <lineage>
        <taxon>Eukaryota</taxon>
        <taxon>Viridiplantae</taxon>
        <taxon>Streptophyta</taxon>
        <taxon>Klebsormidiophyceae</taxon>
        <taxon>Klebsormidiales</taxon>
        <taxon>Klebsormidiaceae</taxon>
        <taxon>Klebsormidium</taxon>
    </lineage>
</organism>
<name>A0A1Y1HU59_KLENI</name>
<comment type="similarity">
    <text evidence="2 8">Belongs to the MIP/aquaporin (TC 1.A.8) family.</text>
</comment>